<evidence type="ECO:0000259" key="1">
    <source>
        <dbReference type="Pfam" id="PF14397"/>
    </source>
</evidence>
<evidence type="ECO:0000313" key="3">
    <source>
        <dbReference type="Proteomes" id="UP000198935"/>
    </source>
</evidence>
<protein>
    <submittedName>
        <fullName evidence="2">Sugar-transfer associated ATP-grasp</fullName>
    </submittedName>
</protein>
<accession>A0A1H3HPY9</accession>
<dbReference type="InterPro" id="IPR039523">
    <property type="entry name" value="RimK-rel_E_lig_ATP-grasp"/>
</dbReference>
<organism evidence="2 3">
    <name type="scientific">Evansella caseinilytica</name>
    <dbReference type="NCBI Taxonomy" id="1503961"/>
    <lineage>
        <taxon>Bacteria</taxon>
        <taxon>Bacillati</taxon>
        <taxon>Bacillota</taxon>
        <taxon>Bacilli</taxon>
        <taxon>Bacillales</taxon>
        <taxon>Bacillaceae</taxon>
        <taxon>Evansella</taxon>
    </lineage>
</organism>
<dbReference type="Pfam" id="PF14397">
    <property type="entry name" value="ATPgrasp_ST"/>
    <property type="match status" value="1"/>
</dbReference>
<sequence length="352" mass="40263">MRKLKRVYLAVRDKYRFTKKHLLSPVRLPWKERCALWRWGFEPNKRVLYDFQKFSCSDFLSDEQMLAARFINDYQYYPLLGNKVIFERVTAAHTNVPKNYAVIQNNTVCSLDASFAGSTVADLYDFCMEKRTLVFKPISGSKGTGVTFLTAGEKALSVNNTIFTKAAFLAFAARLNGFLVTEFLHQHRYAASMYQDAVNTIRLLSMMDPLTQEPFIAAAVQRIGSAGTGKLDNFNRGALNALVDMDSGRLGKAAQFRNQKLSWHTHHPVTQAAIQDTHVPCWPMLKAEIVKLHKAVFPFLSLIGWDAVLTEKNTWYIIEANSTPAVYPVQIHLPLLTIPKVRFFYRYYQIVR</sequence>
<keyword evidence="3" id="KW-1185">Reference proteome</keyword>
<dbReference type="SUPFAM" id="SSF56059">
    <property type="entry name" value="Glutathione synthetase ATP-binding domain-like"/>
    <property type="match status" value="1"/>
</dbReference>
<name>A0A1H3HPY9_9BACI</name>
<evidence type="ECO:0000313" key="2">
    <source>
        <dbReference type="EMBL" id="SDY17547.1"/>
    </source>
</evidence>
<feature type="domain" description="Alpha-L-glutamate ligase-related protein ATP-grasp" evidence="1">
    <location>
        <begin position="69"/>
        <end position="331"/>
    </location>
</feature>
<dbReference type="Proteomes" id="UP000198935">
    <property type="component" value="Unassembled WGS sequence"/>
</dbReference>
<proteinExistence type="predicted"/>
<reference evidence="3" key="1">
    <citation type="submission" date="2016-10" db="EMBL/GenBank/DDBJ databases">
        <authorList>
            <person name="Varghese N."/>
            <person name="Submissions S."/>
        </authorList>
    </citation>
    <scope>NUCLEOTIDE SEQUENCE [LARGE SCALE GENOMIC DNA]</scope>
    <source>
        <strain evidence="3">SP</strain>
    </source>
</reference>
<dbReference type="AlphaFoldDB" id="A0A1H3HPY9"/>
<dbReference type="EMBL" id="FNPI01000001">
    <property type="protein sequence ID" value="SDY17547.1"/>
    <property type="molecule type" value="Genomic_DNA"/>
</dbReference>
<dbReference type="OrthoDB" id="7869153at2"/>
<dbReference type="STRING" id="1503961.SAMN05421736_101575"/>
<gene>
    <name evidence="2" type="ORF">SAMN05421736_101575</name>
</gene>